<evidence type="ECO:0000259" key="2">
    <source>
        <dbReference type="PROSITE" id="PS50966"/>
    </source>
</evidence>
<protein>
    <recommendedName>
        <fullName evidence="2">SWIM-type domain-containing protein</fullName>
    </recommendedName>
</protein>
<evidence type="ECO:0000313" key="5">
    <source>
        <dbReference type="Proteomes" id="UP000677228"/>
    </source>
</evidence>
<organism evidence="3 5">
    <name type="scientific">Didymodactylos carnosus</name>
    <dbReference type="NCBI Taxonomy" id="1234261"/>
    <lineage>
        <taxon>Eukaryota</taxon>
        <taxon>Metazoa</taxon>
        <taxon>Spiralia</taxon>
        <taxon>Gnathifera</taxon>
        <taxon>Rotifera</taxon>
        <taxon>Eurotatoria</taxon>
        <taxon>Bdelloidea</taxon>
        <taxon>Philodinida</taxon>
        <taxon>Philodinidae</taxon>
        <taxon>Didymodactylos</taxon>
    </lineage>
</organism>
<keyword evidence="1" id="KW-0862">Zinc</keyword>
<dbReference type="InterPro" id="IPR007527">
    <property type="entry name" value="Znf_SWIM"/>
</dbReference>
<dbReference type="EMBL" id="CAJNOK010014450">
    <property type="protein sequence ID" value="CAF1205123.1"/>
    <property type="molecule type" value="Genomic_DNA"/>
</dbReference>
<evidence type="ECO:0000313" key="4">
    <source>
        <dbReference type="EMBL" id="CAF4014574.1"/>
    </source>
</evidence>
<feature type="non-terminal residue" evidence="3">
    <location>
        <position position="92"/>
    </location>
</feature>
<dbReference type="EMBL" id="CAJOBA010035982">
    <property type="protein sequence ID" value="CAF4014574.1"/>
    <property type="molecule type" value="Genomic_DNA"/>
</dbReference>
<name>A0A8S2EH92_9BILA</name>
<evidence type="ECO:0000313" key="3">
    <source>
        <dbReference type="EMBL" id="CAF1205123.1"/>
    </source>
</evidence>
<dbReference type="AlphaFoldDB" id="A0A8S2EH92"/>
<keyword evidence="1" id="KW-0863">Zinc-finger</keyword>
<gene>
    <name evidence="3" type="ORF">OVA965_LOCUS24176</name>
    <name evidence="4" type="ORF">TMI583_LOCUS24895</name>
</gene>
<feature type="domain" description="SWIM-type" evidence="2">
    <location>
        <begin position="14"/>
        <end position="53"/>
    </location>
</feature>
<accession>A0A8S2EH92</accession>
<comment type="caution">
    <text evidence="3">The sequence shown here is derived from an EMBL/GenBank/DDBJ whole genome shotgun (WGS) entry which is preliminary data.</text>
</comment>
<dbReference type="GO" id="GO:0008270">
    <property type="term" value="F:zinc ion binding"/>
    <property type="evidence" value="ECO:0007669"/>
    <property type="project" value="UniProtKB-KW"/>
</dbReference>
<evidence type="ECO:0000256" key="1">
    <source>
        <dbReference type="PROSITE-ProRule" id="PRU00325"/>
    </source>
</evidence>
<reference evidence="3" key="1">
    <citation type="submission" date="2021-02" db="EMBL/GenBank/DDBJ databases">
        <authorList>
            <person name="Nowell W R."/>
        </authorList>
    </citation>
    <scope>NUCLEOTIDE SEQUENCE</scope>
</reference>
<dbReference type="PROSITE" id="PS50966">
    <property type="entry name" value="ZF_SWIM"/>
    <property type="match status" value="1"/>
</dbReference>
<proteinExistence type="predicted"/>
<sequence>MGNIHSKHRNQKAYYLIIKYDDKTALEWCCQCPAGNRTVGMCSHLAGVLWYLALARHEPKYMNDTSSSYMDYFKDAEDGPKLYDSGDSEDED</sequence>
<keyword evidence="1" id="KW-0479">Metal-binding</keyword>
<dbReference type="Proteomes" id="UP000677228">
    <property type="component" value="Unassembled WGS sequence"/>
</dbReference>
<dbReference type="Proteomes" id="UP000682733">
    <property type="component" value="Unassembled WGS sequence"/>
</dbReference>